<name>A0A0D3IBJ4_EMIH1</name>
<evidence type="ECO:0000313" key="3">
    <source>
        <dbReference type="Proteomes" id="UP000013827"/>
    </source>
</evidence>
<keyword evidence="1" id="KW-1133">Transmembrane helix</keyword>
<accession>A0A0D3IBJ4</accession>
<dbReference type="GeneID" id="17276879"/>
<feature type="transmembrane region" description="Helical" evidence="1">
    <location>
        <begin position="78"/>
        <end position="99"/>
    </location>
</feature>
<dbReference type="Proteomes" id="UP000013827">
    <property type="component" value="Unassembled WGS sequence"/>
</dbReference>
<dbReference type="EnsemblProtists" id="EOD08629">
    <property type="protein sequence ID" value="EOD08629"/>
    <property type="gene ID" value="EMIHUDRAFT_438280"/>
</dbReference>
<dbReference type="RefSeq" id="XP_005784035.1">
    <property type="nucleotide sequence ID" value="XM_005783978.1"/>
</dbReference>
<protein>
    <submittedName>
        <fullName evidence="2">Uncharacterized protein</fullName>
    </submittedName>
</protein>
<dbReference type="KEGG" id="ehx:EMIHUDRAFT_442195"/>
<dbReference type="AlphaFoldDB" id="A0A0D3IBJ4"/>
<dbReference type="PaxDb" id="2903-EOD08629"/>
<dbReference type="HOGENOM" id="CLU_2019567_0_0_1"/>
<sequence length="123" mass="13128">MDQIFRPRCFPALDKLFSAGPGPPSQEALAEFMRSTHAAITEHVDAASHSVLRAAVHGGRNLMEESAEEDSHCQPIEVFGVTATVVGLSILLVGAVVAARSRLGRSGRGTVTYTQRDLDLSLV</sequence>
<dbReference type="KEGG" id="ehx:EMIHUDRAFT_438280"/>
<reference evidence="2" key="2">
    <citation type="submission" date="2024-10" db="UniProtKB">
        <authorList>
            <consortium name="EnsemblProtists"/>
        </authorList>
    </citation>
    <scope>IDENTIFICATION</scope>
</reference>
<keyword evidence="1" id="KW-0472">Membrane</keyword>
<keyword evidence="3" id="KW-1185">Reference proteome</keyword>
<keyword evidence="1" id="KW-0812">Transmembrane</keyword>
<dbReference type="GeneID" id="17254715"/>
<evidence type="ECO:0000256" key="1">
    <source>
        <dbReference type="SAM" id="Phobius"/>
    </source>
</evidence>
<dbReference type="RefSeq" id="XP_005761058.1">
    <property type="nucleotide sequence ID" value="XM_005761001.1"/>
</dbReference>
<proteinExistence type="predicted"/>
<dbReference type="EnsemblProtists" id="EOD31606">
    <property type="protein sequence ID" value="EOD31606"/>
    <property type="gene ID" value="EMIHUDRAFT_442195"/>
</dbReference>
<evidence type="ECO:0000313" key="2">
    <source>
        <dbReference type="EnsemblProtists" id="EOD08629"/>
    </source>
</evidence>
<reference evidence="3" key="1">
    <citation type="journal article" date="2013" name="Nature">
        <title>Pan genome of the phytoplankton Emiliania underpins its global distribution.</title>
        <authorList>
            <person name="Read B.A."/>
            <person name="Kegel J."/>
            <person name="Klute M.J."/>
            <person name="Kuo A."/>
            <person name="Lefebvre S.C."/>
            <person name="Maumus F."/>
            <person name="Mayer C."/>
            <person name="Miller J."/>
            <person name="Monier A."/>
            <person name="Salamov A."/>
            <person name="Young J."/>
            <person name="Aguilar M."/>
            <person name="Claverie J.M."/>
            <person name="Frickenhaus S."/>
            <person name="Gonzalez K."/>
            <person name="Herman E.K."/>
            <person name="Lin Y.C."/>
            <person name="Napier J."/>
            <person name="Ogata H."/>
            <person name="Sarno A.F."/>
            <person name="Shmutz J."/>
            <person name="Schroeder D."/>
            <person name="de Vargas C."/>
            <person name="Verret F."/>
            <person name="von Dassow P."/>
            <person name="Valentin K."/>
            <person name="Van de Peer Y."/>
            <person name="Wheeler G."/>
            <person name="Dacks J.B."/>
            <person name="Delwiche C.F."/>
            <person name="Dyhrman S.T."/>
            <person name="Glockner G."/>
            <person name="John U."/>
            <person name="Richards T."/>
            <person name="Worden A.Z."/>
            <person name="Zhang X."/>
            <person name="Grigoriev I.V."/>
            <person name="Allen A.E."/>
            <person name="Bidle K."/>
            <person name="Borodovsky M."/>
            <person name="Bowler C."/>
            <person name="Brownlee C."/>
            <person name="Cock J.M."/>
            <person name="Elias M."/>
            <person name="Gladyshev V.N."/>
            <person name="Groth M."/>
            <person name="Guda C."/>
            <person name="Hadaegh A."/>
            <person name="Iglesias-Rodriguez M.D."/>
            <person name="Jenkins J."/>
            <person name="Jones B.M."/>
            <person name="Lawson T."/>
            <person name="Leese F."/>
            <person name="Lindquist E."/>
            <person name="Lobanov A."/>
            <person name="Lomsadze A."/>
            <person name="Malik S.B."/>
            <person name="Marsh M.E."/>
            <person name="Mackinder L."/>
            <person name="Mock T."/>
            <person name="Mueller-Roeber B."/>
            <person name="Pagarete A."/>
            <person name="Parker M."/>
            <person name="Probert I."/>
            <person name="Quesneville H."/>
            <person name="Raines C."/>
            <person name="Rensing S.A."/>
            <person name="Riano-Pachon D.M."/>
            <person name="Richier S."/>
            <person name="Rokitta S."/>
            <person name="Shiraiwa Y."/>
            <person name="Soanes D.M."/>
            <person name="van der Giezen M."/>
            <person name="Wahlund T.M."/>
            <person name="Williams B."/>
            <person name="Wilson W."/>
            <person name="Wolfe G."/>
            <person name="Wurch L.L."/>
        </authorList>
    </citation>
    <scope>NUCLEOTIDE SEQUENCE</scope>
</reference>
<organism evidence="2 3">
    <name type="scientific">Emiliania huxleyi (strain CCMP1516)</name>
    <dbReference type="NCBI Taxonomy" id="280463"/>
    <lineage>
        <taxon>Eukaryota</taxon>
        <taxon>Haptista</taxon>
        <taxon>Haptophyta</taxon>
        <taxon>Prymnesiophyceae</taxon>
        <taxon>Isochrysidales</taxon>
        <taxon>Noelaerhabdaceae</taxon>
        <taxon>Emiliania</taxon>
    </lineage>
</organism>